<organism evidence="2 3">
    <name type="scientific">Tumidithrix elongata BACA0141</name>
    <dbReference type="NCBI Taxonomy" id="2716417"/>
    <lineage>
        <taxon>Bacteria</taxon>
        <taxon>Bacillati</taxon>
        <taxon>Cyanobacteriota</taxon>
        <taxon>Cyanophyceae</taxon>
        <taxon>Pseudanabaenales</taxon>
        <taxon>Pseudanabaenaceae</taxon>
        <taxon>Tumidithrix</taxon>
        <taxon>Tumidithrix elongata</taxon>
    </lineage>
</organism>
<dbReference type="InterPro" id="IPR011335">
    <property type="entry name" value="Restrct_endonuc-II-like"/>
</dbReference>
<keyword evidence="2" id="KW-0540">Nuclease</keyword>
<protein>
    <submittedName>
        <fullName evidence="2">Uma2 family endonuclease</fullName>
    </submittedName>
</protein>
<dbReference type="PANTHER" id="PTHR34107">
    <property type="entry name" value="SLL0198 PROTEIN-RELATED"/>
    <property type="match status" value="1"/>
</dbReference>
<dbReference type="Proteomes" id="UP001333818">
    <property type="component" value="Unassembled WGS sequence"/>
</dbReference>
<evidence type="ECO:0000259" key="1">
    <source>
        <dbReference type="Pfam" id="PF05685"/>
    </source>
</evidence>
<evidence type="ECO:0000313" key="3">
    <source>
        <dbReference type="Proteomes" id="UP001333818"/>
    </source>
</evidence>
<keyword evidence="2" id="KW-0255">Endonuclease</keyword>
<dbReference type="Pfam" id="PF05685">
    <property type="entry name" value="Uma2"/>
    <property type="match status" value="1"/>
</dbReference>
<dbReference type="RefSeq" id="WP_330485821.1">
    <property type="nucleotide sequence ID" value="NZ_JAZBJZ010000129.1"/>
</dbReference>
<sequence length="205" mass="23404">MVQTLAKTELMTFTEFVEWKPENRLYELHDGVIVEMPQPVGKHEQVKGFLATELVFEYRKANLPYFLPSQAFVKVPEAESAYLPDILILNTSNLVNEPLWESQSTVTQGASIVIAIEVVSTNWRVDYFTKVNDYEEMGIPEYWIVDYLGLGGRRFIGNPKQPTILVHELIDGEYQVTAFRGDERVISPTFPELNLTANQIFQAGN</sequence>
<dbReference type="GO" id="GO:0004519">
    <property type="term" value="F:endonuclease activity"/>
    <property type="evidence" value="ECO:0007669"/>
    <property type="project" value="UniProtKB-KW"/>
</dbReference>
<keyword evidence="3" id="KW-1185">Reference proteome</keyword>
<dbReference type="InterPro" id="IPR008538">
    <property type="entry name" value="Uma2"/>
</dbReference>
<dbReference type="SUPFAM" id="SSF52980">
    <property type="entry name" value="Restriction endonuclease-like"/>
    <property type="match status" value="1"/>
</dbReference>
<keyword evidence="2" id="KW-0378">Hydrolase</keyword>
<proteinExistence type="predicted"/>
<comment type="caution">
    <text evidence="2">The sequence shown here is derived from an EMBL/GenBank/DDBJ whole genome shotgun (WGS) entry which is preliminary data.</text>
</comment>
<feature type="domain" description="Putative restriction endonuclease" evidence="1">
    <location>
        <begin position="14"/>
        <end position="197"/>
    </location>
</feature>
<reference evidence="2" key="1">
    <citation type="submission" date="2024-01" db="EMBL/GenBank/DDBJ databases">
        <title>Bank of Algae and Cyanobacteria of the Azores (BACA) strain genomes.</title>
        <authorList>
            <person name="Luz R."/>
            <person name="Cordeiro R."/>
            <person name="Fonseca A."/>
            <person name="Goncalves V."/>
        </authorList>
    </citation>
    <scope>NUCLEOTIDE SEQUENCE</scope>
    <source>
        <strain evidence="2">BACA0141</strain>
    </source>
</reference>
<dbReference type="EMBL" id="JAZBJZ010000129">
    <property type="protein sequence ID" value="MEE3719386.1"/>
    <property type="molecule type" value="Genomic_DNA"/>
</dbReference>
<name>A0AAW9Q8U5_9CYAN</name>
<dbReference type="InterPro" id="IPR012296">
    <property type="entry name" value="Nuclease_put_TT1808"/>
</dbReference>
<dbReference type="CDD" id="cd06260">
    <property type="entry name" value="DUF820-like"/>
    <property type="match status" value="1"/>
</dbReference>
<dbReference type="Gene3D" id="3.90.1570.10">
    <property type="entry name" value="tt1808, chain A"/>
    <property type="match status" value="1"/>
</dbReference>
<dbReference type="AlphaFoldDB" id="A0AAW9Q8U5"/>
<gene>
    <name evidence="2" type="ORF">V2H45_21830</name>
</gene>
<dbReference type="PANTHER" id="PTHR34107:SF2">
    <property type="entry name" value="SLL0888 PROTEIN"/>
    <property type="match status" value="1"/>
</dbReference>
<evidence type="ECO:0000313" key="2">
    <source>
        <dbReference type="EMBL" id="MEE3719386.1"/>
    </source>
</evidence>
<accession>A0AAW9Q8U5</accession>